<name>A0ACC2EPN0_DIPCM</name>
<protein>
    <submittedName>
        <fullName evidence="1">Uncharacterized protein</fullName>
    </submittedName>
</protein>
<keyword evidence="2" id="KW-1185">Reference proteome</keyword>
<dbReference type="Proteomes" id="UP001162992">
    <property type="component" value="Chromosome 1"/>
</dbReference>
<dbReference type="EMBL" id="CM055092">
    <property type="protein sequence ID" value="KAJ7568381.1"/>
    <property type="molecule type" value="Genomic_DNA"/>
</dbReference>
<accession>A0ACC2EPN0</accession>
<organism evidence="1 2">
    <name type="scientific">Diphasiastrum complanatum</name>
    <name type="common">Issler's clubmoss</name>
    <name type="synonym">Lycopodium complanatum</name>
    <dbReference type="NCBI Taxonomy" id="34168"/>
    <lineage>
        <taxon>Eukaryota</taxon>
        <taxon>Viridiplantae</taxon>
        <taxon>Streptophyta</taxon>
        <taxon>Embryophyta</taxon>
        <taxon>Tracheophyta</taxon>
        <taxon>Lycopodiopsida</taxon>
        <taxon>Lycopodiales</taxon>
        <taxon>Lycopodiaceae</taxon>
        <taxon>Lycopodioideae</taxon>
        <taxon>Diphasiastrum</taxon>
    </lineage>
</organism>
<comment type="caution">
    <text evidence="1">The sequence shown here is derived from an EMBL/GenBank/DDBJ whole genome shotgun (WGS) entry which is preliminary data.</text>
</comment>
<evidence type="ECO:0000313" key="1">
    <source>
        <dbReference type="EMBL" id="KAJ7568381.1"/>
    </source>
</evidence>
<reference evidence="2" key="1">
    <citation type="journal article" date="2024" name="Proc. Natl. Acad. Sci. U.S.A.">
        <title>Extraordinary preservation of gene collinearity over three hundred million years revealed in homosporous lycophytes.</title>
        <authorList>
            <person name="Li C."/>
            <person name="Wickell D."/>
            <person name="Kuo L.Y."/>
            <person name="Chen X."/>
            <person name="Nie B."/>
            <person name="Liao X."/>
            <person name="Peng D."/>
            <person name="Ji J."/>
            <person name="Jenkins J."/>
            <person name="Williams M."/>
            <person name="Shu S."/>
            <person name="Plott C."/>
            <person name="Barry K."/>
            <person name="Rajasekar S."/>
            <person name="Grimwood J."/>
            <person name="Han X."/>
            <person name="Sun S."/>
            <person name="Hou Z."/>
            <person name="He W."/>
            <person name="Dai G."/>
            <person name="Sun C."/>
            <person name="Schmutz J."/>
            <person name="Leebens-Mack J.H."/>
            <person name="Li F.W."/>
            <person name="Wang L."/>
        </authorList>
    </citation>
    <scope>NUCLEOTIDE SEQUENCE [LARGE SCALE GENOMIC DNA]</scope>
    <source>
        <strain evidence="2">cv. PW_Plant_1</strain>
    </source>
</reference>
<proteinExistence type="predicted"/>
<gene>
    <name evidence="1" type="ORF">O6H91_01G030300</name>
</gene>
<sequence length="150" mass="16358">MAMVADGLSVTLLVMLALVLQFAGSGAQLTLRNITVGGKLGWQYGVNYTTWAQKNAPFFMGDALVFYYHNKTIGNVSIPHSVLISEDYQLVSSCNFSKAIQVGNITQGIKGFRFNLTDSKQYNFACGIGPHCKLGNMRFAVFALEPHNGV</sequence>
<evidence type="ECO:0000313" key="2">
    <source>
        <dbReference type="Proteomes" id="UP001162992"/>
    </source>
</evidence>